<dbReference type="Proteomes" id="UP000445000">
    <property type="component" value="Unassembled WGS sequence"/>
</dbReference>
<evidence type="ECO:0000256" key="1">
    <source>
        <dbReference type="ARBA" id="ARBA00017378"/>
    </source>
</evidence>
<dbReference type="InterPro" id="IPR006036">
    <property type="entry name" value="K_uptake_TrkA"/>
</dbReference>
<dbReference type="PANTHER" id="PTHR43833:SF5">
    <property type="entry name" value="TRK SYSTEM POTASSIUM UPTAKE PROTEIN TRKA"/>
    <property type="match status" value="1"/>
</dbReference>
<dbReference type="InterPro" id="IPR006037">
    <property type="entry name" value="RCK_C"/>
</dbReference>
<dbReference type="FunFam" id="3.40.50.720:FF:000042">
    <property type="entry name" value="Trk system potassium transporter TrkA"/>
    <property type="match status" value="1"/>
</dbReference>
<sequence length="462" mass="50745">MKIIILGAGQVGRTAAYHLAREAANEVTVVDVNDELLRDLQDRLDIRTLVGSGTQPSVLEAAGARDADIFIALTNSDEVNMVACQISWSLFNKDSTRIARIRSADFTKHTKLFSHEDRAFAVDVPISPEQLVTEHVVALIKYPGALQVLDFADGRIRLVGVKALQGGALVGQQLKQLPTHIEGRDARVAAIYRGGHSIKPEGETVIEHGDEVFFIAAREDIRLVMNEMQRLEDPVRRVVIAGGGNIGFRLAQTLEVNHQVKLIERDPRRARRVSEQLSNTIVLSGDAADEELLLEENIDSADAFVAVTNAEEANILSAMLAKRLGCHKVMALINRPAYAELMQSGSIDIALSPQQVTIGSLLAHVRRGDVVRVHSLRHGAAEALEVIVHGVQGEGRVIGKRIENIPLPEGTTIAAIARGDQVLIAHHDTVIQRDDHVILFLTDRRHVEAVERLFDVPRRHAR</sequence>
<dbReference type="PROSITE" id="PS51201">
    <property type="entry name" value="RCK_N"/>
    <property type="match status" value="2"/>
</dbReference>
<dbReference type="FunFam" id="3.30.70.1450:FF:000001">
    <property type="entry name" value="Trk system potassium transporter TrkA"/>
    <property type="match status" value="1"/>
</dbReference>
<dbReference type="Gene3D" id="3.30.70.1450">
    <property type="entry name" value="Regulator of K+ conductance, C-terminal domain"/>
    <property type="match status" value="2"/>
</dbReference>
<dbReference type="InterPro" id="IPR003148">
    <property type="entry name" value="RCK_N"/>
</dbReference>
<keyword evidence="6" id="KW-0406">Ion transport</keyword>
<dbReference type="NCBIfam" id="NF007032">
    <property type="entry name" value="PRK09496.1-4"/>
    <property type="match status" value="1"/>
</dbReference>
<feature type="domain" description="RCK N-terminal" evidence="7">
    <location>
        <begin position="235"/>
        <end position="351"/>
    </location>
</feature>
<organism evidence="9 10">
    <name type="scientific">Steroidobacter agaridevorans</name>
    <dbReference type="NCBI Taxonomy" id="2695856"/>
    <lineage>
        <taxon>Bacteria</taxon>
        <taxon>Pseudomonadati</taxon>
        <taxon>Pseudomonadota</taxon>
        <taxon>Gammaproteobacteria</taxon>
        <taxon>Steroidobacterales</taxon>
        <taxon>Steroidobacteraceae</taxon>
        <taxon>Steroidobacter</taxon>
    </lineage>
</organism>
<keyword evidence="10" id="KW-1185">Reference proteome</keyword>
<dbReference type="NCBIfam" id="NF007039">
    <property type="entry name" value="PRK09496.3-2"/>
    <property type="match status" value="1"/>
</dbReference>
<evidence type="ECO:0000259" key="8">
    <source>
        <dbReference type="PROSITE" id="PS51202"/>
    </source>
</evidence>
<dbReference type="EMBL" id="BLJN01000001">
    <property type="protein sequence ID" value="GFE78368.1"/>
    <property type="molecule type" value="Genomic_DNA"/>
</dbReference>
<reference evidence="10" key="1">
    <citation type="submission" date="2020-01" db="EMBL/GenBank/DDBJ databases">
        <title>'Steroidobacter agaridevorans' sp. nov., agar-degrading bacteria isolated from rhizosphere soils.</title>
        <authorList>
            <person name="Ikenaga M."/>
            <person name="Kataoka M."/>
            <person name="Murouchi A."/>
            <person name="Katsuragi S."/>
            <person name="Sakai M."/>
        </authorList>
    </citation>
    <scope>NUCLEOTIDE SEQUENCE [LARGE SCALE GENOMIC DNA]</scope>
    <source>
        <strain evidence="10">YU21-B</strain>
    </source>
</reference>
<evidence type="ECO:0000313" key="9">
    <source>
        <dbReference type="EMBL" id="GFE78368.1"/>
    </source>
</evidence>
<dbReference type="InterPro" id="IPR050721">
    <property type="entry name" value="Trk_Ktr_HKT_K-transport"/>
</dbReference>
<dbReference type="GO" id="GO:0005886">
    <property type="term" value="C:plasma membrane"/>
    <property type="evidence" value="ECO:0007669"/>
    <property type="project" value="InterPro"/>
</dbReference>
<feature type="domain" description="RCK N-terminal" evidence="7">
    <location>
        <begin position="1"/>
        <end position="126"/>
    </location>
</feature>
<protein>
    <recommendedName>
        <fullName evidence="1">Trk system potassium uptake protein TrkA</fullName>
    </recommendedName>
</protein>
<evidence type="ECO:0000256" key="3">
    <source>
        <dbReference type="ARBA" id="ARBA00022538"/>
    </source>
</evidence>
<feature type="domain" description="RCK C-terminal" evidence="8">
    <location>
        <begin position="371"/>
        <end position="456"/>
    </location>
</feature>
<accession>A0A829Y612</accession>
<evidence type="ECO:0000256" key="6">
    <source>
        <dbReference type="ARBA" id="ARBA00023065"/>
    </source>
</evidence>
<proteinExistence type="predicted"/>
<feature type="domain" description="RCK C-terminal" evidence="8">
    <location>
        <begin position="146"/>
        <end position="230"/>
    </location>
</feature>
<gene>
    <name evidence="9" type="primary">trkA</name>
    <name evidence="9" type="ORF">GCM10011487_03680</name>
</gene>
<evidence type="ECO:0000256" key="5">
    <source>
        <dbReference type="ARBA" id="ARBA00023027"/>
    </source>
</evidence>
<evidence type="ECO:0000256" key="2">
    <source>
        <dbReference type="ARBA" id="ARBA00022448"/>
    </source>
</evidence>
<dbReference type="NCBIfam" id="NF007031">
    <property type="entry name" value="PRK09496.1-2"/>
    <property type="match status" value="1"/>
</dbReference>
<dbReference type="GO" id="GO:0015079">
    <property type="term" value="F:potassium ion transmembrane transporter activity"/>
    <property type="evidence" value="ECO:0007669"/>
    <property type="project" value="InterPro"/>
</dbReference>
<evidence type="ECO:0000256" key="4">
    <source>
        <dbReference type="ARBA" id="ARBA00022958"/>
    </source>
</evidence>
<dbReference type="Pfam" id="PF02080">
    <property type="entry name" value="TrkA_C"/>
    <property type="match status" value="2"/>
</dbReference>
<dbReference type="NCBIfam" id="NF007030">
    <property type="entry name" value="PRK09496.1-1"/>
    <property type="match status" value="1"/>
</dbReference>
<evidence type="ECO:0000259" key="7">
    <source>
        <dbReference type="PROSITE" id="PS51201"/>
    </source>
</evidence>
<dbReference type="InterPro" id="IPR036721">
    <property type="entry name" value="RCK_C_sf"/>
</dbReference>
<dbReference type="PANTHER" id="PTHR43833">
    <property type="entry name" value="POTASSIUM CHANNEL PROTEIN 2-RELATED-RELATED"/>
    <property type="match status" value="1"/>
</dbReference>
<dbReference type="Gene3D" id="3.40.50.720">
    <property type="entry name" value="NAD(P)-binding Rossmann-like Domain"/>
    <property type="match status" value="2"/>
</dbReference>
<keyword evidence="2" id="KW-0813">Transport</keyword>
<dbReference type="PRINTS" id="PR00335">
    <property type="entry name" value="KUPTAKETRKA"/>
</dbReference>
<keyword evidence="3" id="KW-0633">Potassium transport</keyword>
<comment type="caution">
    <text evidence="9">The sequence shown here is derived from an EMBL/GenBank/DDBJ whole genome shotgun (WGS) entry which is preliminary data.</text>
</comment>
<dbReference type="SUPFAM" id="SSF51735">
    <property type="entry name" value="NAD(P)-binding Rossmann-fold domains"/>
    <property type="match status" value="2"/>
</dbReference>
<dbReference type="InterPro" id="IPR036291">
    <property type="entry name" value="NAD(P)-bd_dom_sf"/>
</dbReference>
<evidence type="ECO:0000313" key="10">
    <source>
        <dbReference type="Proteomes" id="UP000445000"/>
    </source>
</evidence>
<dbReference type="SUPFAM" id="SSF116726">
    <property type="entry name" value="TrkA C-terminal domain-like"/>
    <property type="match status" value="2"/>
</dbReference>
<dbReference type="PROSITE" id="PS51202">
    <property type="entry name" value="RCK_C"/>
    <property type="match status" value="2"/>
</dbReference>
<keyword evidence="5" id="KW-0520">NAD</keyword>
<dbReference type="Pfam" id="PF02254">
    <property type="entry name" value="TrkA_N"/>
    <property type="match status" value="2"/>
</dbReference>
<name>A0A829Y612_9GAMM</name>
<dbReference type="AlphaFoldDB" id="A0A829Y612"/>
<keyword evidence="4" id="KW-0630">Potassium</keyword>